<dbReference type="PANTHER" id="PTHR12787:SF0">
    <property type="entry name" value="RIBOSOMAL RNA-PROCESSING PROTEIN 8"/>
    <property type="match status" value="1"/>
</dbReference>
<name>A0A9X0B099_9HELO</name>
<dbReference type="AlphaFoldDB" id="A0A9X0B099"/>
<feature type="region of interest" description="Disordered" evidence="10">
    <location>
        <begin position="230"/>
        <end position="250"/>
    </location>
</feature>
<evidence type="ECO:0000256" key="10">
    <source>
        <dbReference type="SAM" id="MobiDB-lite"/>
    </source>
</evidence>
<dbReference type="GO" id="GO:0016433">
    <property type="term" value="F:rRNA (adenine) methyltransferase activity"/>
    <property type="evidence" value="ECO:0007669"/>
    <property type="project" value="UniProtKB-ARBA"/>
</dbReference>
<evidence type="ECO:0000256" key="3">
    <source>
        <dbReference type="ARBA" id="ARBA00022552"/>
    </source>
</evidence>
<evidence type="ECO:0000256" key="7">
    <source>
        <dbReference type="ARBA" id="ARBA00023242"/>
    </source>
</evidence>
<dbReference type="Proteomes" id="UP001152300">
    <property type="component" value="Unassembled WGS sequence"/>
</dbReference>
<protein>
    <recommendedName>
        <fullName evidence="8 9">Ribosomal RNA-processing protein 8</fullName>
        <ecNumber evidence="9">2.1.1.-</ecNumber>
    </recommendedName>
</protein>
<dbReference type="EC" id="2.1.1.-" evidence="9"/>
<dbReference type="SUPFAM" id="SSF53335">
    <property type="entry name" value="S-adenosyl-L-methionine-dependent methyltransferases"/>
    <property type="match status" value="1"/>
</dbReference>
<evidence type="ECO:0000256" key="9">
    <source>
        <dbReference type="RuleBase" id="RU365074"/>
    </source>
</evidence>
<dbReference type="Pfam" id="PF05148">
    <property type="entry name" value="Methyltransf_8"/>
    <property type="match status" value="1"/>
</dbReference>
<proteinExistence type="inferred from homology"/>
<dbReference type="CDD" id="cd02440">
    <property type="entry name" value="AdoMet_MTases"/>
    <property type="match status" value="1"/>
</dbReference>
<dbReference type="FunFam" id="1.10.10.2150:FF:000001">
    <property type="entry name" value="Ribosomal RNA-processing protein 8"/>
    <property type="match status" value="1"/>
</dbReference>
<evidence type="ECO:0000256" key="4">
    <source>
        <dbReference type="ARBA" id="ARBA00022603"/>
    </source>
</evidence>
<keyword evidence="4 9" id="KW-0489">Methyltransferase</keyword>
<evidence type="ECO:0000256" key="5">
    <source>
        <dbReference type="ARBA" id="ARBA00022679"/>
    </source>
</evidence>
<dbReference type="GO" id="GO:0042273">
    <property type="term" value="P:ribosomal large subunit biogenesis"/>
    <property type="evidence" value="ECO:0007669"/>
    <property type="project" value="TreeGrafter"/>
</dbReference>
<dbReference type="OrthoDB" id="10258825at2759"/>
<reference evidence="11" key="1">
    <citation type="submission" date="2022-11" db="EMBL/GenBank/DDBJ databases">
        <title>Genome Resource of Sclerotinia nivalis Strain SnTB1, a Plant Pathogen Isolated from American Ginseng.</title>
        <authorList>
            <person name="Fan S."/>
        </authorList>
    </citation>
    <scope>NUCLEOTIDE SEQUENCE</scope>
    <source>
        <strain evidence="11">SnTB1</strain>
    </source>
</reference>
<organism evidence="11 12">
    <name type="scientific">Sclerotinia nivalis</name>
    <dbReference type="NCBI Taxonomy" id="352851"/>
    <lineage>
        <taxon>Eukaryota</taxon>
        <taxon>Fungi</taxon>
        <taxon>Dikarya</taxon>
        <taxon>Ascomycota</taxon>
        <taxon>Pezizomycotina</taxon>
        <taxon>Leotiomycetes</taxon>
        <taxon>Helotiales</taxon>
        <taxon>Sclerotiniaceae</taxon>
        <taxon>Sclerotinia</taxon>
    </lineage>
</organism>
<comment type="similarity">
    <text evidence="2 9">Belongs to the methyltransferase superfamily. RRP8 family.</text>
</comment>
<comment type="function">
    <text evidence="9">S-adenosyl-L-methionine-dependent methyltransferase that specifically methylates the N(1) position of adenine in helix 25.1 in 25S rRNA. Required both for ribosomal 40S and 60S subunits biogenesis. Required for efficient pre-rRNA cleavage at site A2.</text>
</comment>
<evidence type="ECO:0000256" key="1">
    <source>
        <dbReference type="ARBA" id="ARBA00004604"/>
    </source>
</evidence>
<dbReference type="GO" id="GO:0005730">
    <property type="term" value="C:nucleolus"/>
    <property type="evidence" value="ECO:0007669"/>
    <property type="project" value="UniProtKB-SubCell"/>
</dbReference>
<dbReference type="Gene3D" id="3.40.50.150">
    <property type="entry name" value="Vaccinia Virus protein VP39"/>
    <property type="match status" value="1"/>
</dbReference>
<dbReference type="InterPro" id="IPR007823">
    <property type="entry name" value="RRP8"/>
</dbReference>
<keyword evidence="5 9" id="KW-0808">Transferase</keyword>
<gene>
    <name evidence="11" type="ORF">OCU04_001160</name>
</gene>
<feature type="compositionally biased region" description="Polar residues" evidence="10">
    <location>
        <begin position="8"/>
        <end position="18"/>
    </location>
</feature>
<dbReference type="InterPro" id="IPR029063">
    <property type="entry name" value="SAM-dependent_MTases_sf"/>
</dbReference>
<evidence type="ECO:0000313" key="11">
    <source>
        <dbReference type="EMBL" id="KAJ8070798.1"/>
    </source>
</evidence>
<feature type="region of interest" description="Disordered" evidence="10">
    <location>
        <begin position="1"/>
        <end position="161"/>
    </location>
</feature>
<evidence type="ECO:0000256" key="2">
    <source>
        <dbReference type="ARBA" id="ARBA00006301"/>
    </source>
</evidence>
<evidence type="ECO:0000256" key="8">
    <source>
        <dbReference type="ARBA" id="ARBA00076672"/>
    </source>
</evidence>
<keyword evidence="3 9" id="KW-0698">rRNA processing</keyword>
<dbReference type="Gene3D" id="1.10.10.2150">
    <property type="entry name" value="Ribosomal RNA-processing protein 8, N-terminal domain"/>
    <property type="match status" value="1"/>
</dbReference>
<accession>A0A9X0B099</accession>
<keyword evidence="7 9" id="KW-0539">Nucleus</keyword>
<feature type="compositionally biased region" description="Basic and acidic residues" evidence="10">
    <location>
        <begin position="64"/>
        <end position="94"/>
    </location>
</feature>
<comment type="subcellular location">
    <subcellularLocation>
        <location evidence="1 9">Nucleus</location>
        <location evidence="1 9">Nucleolus</location>
    </subcellularLocation>
</comment>
<keyword evidence="6 9" id="KW-0949">S-adenosyl-L-methionine</keyword>
<dbReference type="PANTHER" id="PTHR12787">
    <property type="entry name" value="RIBOSOMAL RNA-PROCESSING PROTEIN 8"/>
    <property type="match status" value="1"/>
</dbReference>
<evidence type="ECO:0000313" key="12">
    <source>
        <dbReference type="Proteomes" id="UP001152300"/>
    </source>
</evidence>
<dbReference type="EMBL" id="JAPEIS010000001">
    <property type="protein sequence ID" value="KAJ8070798.1"/>
    <property type="molecule type" value="Genomic_DNA"/>
</dbReference>
<feature type="compositionally biased region" description="Basic and acidic residues" evidence="10">
    <location>
        <begin position="127"/>
        <end position="143"/>
    </location>
</feature>
<sequence>MFAVPGWSVSSSLLKTQTAEPVAAAPKAEEEGVPVETKSSKKRKRAKNPDVNAANLSELWESVIEGKPKTKKVKNAEKDGEAKAKKEKVVKETSTDDIQNGPAEPSNDSTETSESKKEKKQKKKKKDKDSKPSDNDQSMKDDTPNATSTKTPKPVAKLTPLQASMRQKLISARFRHLNQSLYTTPSSESLATFQQNPEMFTEYHEGFRRQVEVWPENPVDGYSLQIRQRGKLRRDMRGQPAQEKTDLTPLPRTDGTCRIADLGCGDAALSTGLQKDLKKLNLKIHSFDLQSPSPLVTRADIANLPLDDGSIDIAIFCLALMGTNWIDFIEEAFRILRWKGELWIAEIKSRFGRVGGSNKKVVEHSVGHRKKNQPINKKAIKAADDEADEADLMVHVDGNEDNKQETDVSAFVEVLKKRGFVLQTEKSVDLSNKMFVKMHFIKGATPIKGKCVPIPKGVPGGETWKKKPKAKFLEEPEDVHVTSEAAVLKPCVYKLR</sequence>
<dbReference type="InterPro" id="IPR042036">
    <property type="entry name" value="RRP8_N"/>
</dbReference>
<keyword evidence="12" id="KW-1185">Reference proteome</keyword>
<comment type="caution">
    <text evidence="11">The sequence shown here is derived from an EMBL/GenBank/DDBJ whole genome shotgun (WGS) entry which is preliminary data.</text>
</comment>
<evidence type="ECO:0000256" key="6">
    <source>
        <dbReference type="ARBA" id="ARBA00022691"/>
    </source>
</evidence>